<sequence length="136" mass="14759">MTHKQVLSHHHKRPPNLLRIGIQQKQEIAPSTTTQVDRPNTIAASSHPSEATADNLPNTNTADNALYIGRQPPPLEGKGSFLMAHQRATLVFMRTPPPSAPKTQHGPPTASTNDQDTSAFILSSHNSTSKVTTLTR</sequence>
<name>A0A428U492_9HYPO</name>
<protein>
    <submittedName>
        <fullName evidence="2">Uncharacterized protein</fullName>
    </submittedName>
</protein>
<reference evidence="2 3" key="1">
    <citation type="submission" date="2017-06" db="EMBL/GenBank/DDBJ databases">
        <title>Comparative genomic analysis of Ambrosia Fusariam Clade fungi.</title>
        <authorList>
            <person name="Stajich J.E."/>
            <person name="Carrillo J."/>
            <person name="Kijimoto T."/>
            <person name="Eskalen A."/>
            <person name="O'Donnell K."/>
            <person name="Kasson M."/>
        </authorList>
    </citation>
    <scope>NUCLEOTIDE SEQUENCE [LARGE SCALE GENOMIC DNA]</scope>
    <source>
        <strain evidence="2 3">NRRL62579</strain>
    </source>
</reference>
<comment type="caution">
    <text evidence="2">The sequence shown here is derived from an EMBL/GenBank/DDBJ whole genome shotgun (WGS) entry which is preliminary data.</text>
</comment>
<dbReference type="Proteomes" id="UP000287144">
    <property type="component" value="Unassembled WGS sequence"/>
</dbReference>
<gene>
    <name evidence="2" type="ORF">CEP52_004232</name>
</gene>
<accession>A0A428U492</accession>
<organism evidence="2 3">
    <name type="scientific">Fusarium oligoseptatum</name>
    <dbReference type="NCBI Taxonomy" id="2604345"/>
    <lineage>
        <taxon>Eukaryota</taxon>
        <taxon>Fungi</taxon>
        <taxon>Dikarya</taxon>
        <taxon>Ascomycota</taxon>
        <taxon>Pezizomycotina</taxon>
        <taxon>Sordariomycetes</taxon>
        <taxon>Hypocreomycetidae</taxon>
        <taxon>Hypocreales</taxon>
        <taxon>Nectriaceae</taxon>
        <taxon>Fusarium</taxon>
        <taxon>Fusarium solani species complex</taxon>
    </lineage>
</organism>
<evidence type="ECO:0000313" key="3">
    <source>
        <dbReference type="Proteomes" id="UP000287144"/>
    </source>
</evidence>
<dbReference type="EMBL" id="NKCK01000030">
    <property type="protein sequence ID" value="RSM09139.1"/>
    <property type="molecule type" value="Genomic_DNA"/>
</dbReference>
<evidence type="ECO:0000313" key="2">
    <source>
        <dbReference type="EMBL" id="RSM09139.1"/>
    </source>
</evidence>
<feature type="region of interest" description="Disordered" evidence="1">
    <location>
        <begin position="29"/>
        <end position="79"/>
    </location>
</feature>
<feature type="compositionally biased region" description="Polar residues" evidence="1">
    <location>
        <begin position="109"/>
        <end position="136"/>
    </location>
</feature>
<dbReference type="AlphaFoldDB" id="A0A428U492"/>
<proteinExistence type="predicted"/>
<keyword evidence="3" id="KW-1185">Reference proteome</keyword>
<feature type="region of interest" description="Disordered" evidence="1">
    <location>
        <begin position="94"/>
        <end position="136"/>
    </location>
</feature>
<evidence type="ECO:0000256" key="1">
    <source>
        <dbReference type="SAM" id="MobiDB-lite"/>
    </source>
</evidence>
<feature type="compositionally biased region" description="Polar residues" evidence="1">
    <location>
        <begin position="29"/>
        <end position="49"/>
    </location>
</feature>